<feature type="binding site" evidence="2">
    <location>
        <begin position="190"/>
        <end position="192"/>
    </location>
    <ligand>
        <name>substrate</name>
    </ligand>
</feature>
<comment type="cofactor">
    <cofactor evidence="2">
        <name>Mg(2+)</name>
        <dbReference type="ChEBI" id="CHEBI:18420"/>
    </cofactor>
    <text evidence="2">Binds 2 magnesium ions per subunit.</text>
</comment>
<evidence type="ECO:0000256" key="1">
    <source>
        <dbReference type="ARBA" id="ARBA00022679"/>
    </source>
</evidence>
<feature type="active site" description="Proton acceptor" evidence="2">
    <location>
        <position position="68"/>
    </location>
</feature>
<sequence>MEEPKDGRRKVPVHVGLIMDGNRRWARERNLPTLEGHLKGYNKLQHVPDWFFLRGVKVLSVYAFSTENWNREKKEVDYLMNLLARAIEDDLDEFHRKGYKLIFSGRIDELPGKLPELCENAAQKTKSNGSGTINICLNYGGRPELLDAVKKIVKNQLTEEQIHEGIIRKYLYHGELPDPDIIVRTSGEERISGFLLWQAAYSEFLFLKKYWPDFEEMDVINIIDEYNKRERRFGGN</sequence>
<dbReference type="PANTHER" id="PTHR10291:SF0">
    <property type="entry name" value="DEHYDRODOLICHYL DIPHOSPHATE SYNTHASE 2"/>
    <property type="match status" value="1"/>
</dbReference>
<comment type="caution">
    <text evidence="2">Lacks conserved residue(s) required for the propagation of feature annotation.</text>
</comment>
<keyword evidence="2" id="KW-0460">Magnesium</keyword>
<dbReference type="EMBL" id="PFAR01000044">
    <property type="protein sequence ID" value="PIR92914.1"/>
    <property type="molecule type" value="Genomic_DNA"/>
</dbReference>
<keyword evidence="2" id="KW-0479">Metal-binding</keyword>
<dbReference type="InterPro" id="IPR018520">
    <property type="entry name" value="UPP_synth-like_CS"/>
</dbReference>
<dbReference type="SUPFAM" id="SSF64005">
    <property type="entry name" value="Undecaprenyl diphosphate synthase"/>
    <property type="match status" value="1"/>
</dbReference>
<accession>A0A2H0V1E3</accession>
<name>A0A2H0V1E3_9BACT</name>
<feature type="binding site" evidence="2">
    <location>
        <begin position="21"/>
        <end position="24"/>
    </location>
    <ligand>
        <name>substrate</name>
    </ligand>
</feature>
<comment type="caution">
    <text evidence="3">The sequence shown here is derived from an EMBL/GenBank/DDBJ whole genome shotgun (WGS) entry which is preliminary data.</text>
</comment>
<feature type="binding site" evidence="2">
    <location>
        <position position="20"/>
    </location>
    <ligand>
        <name>Mg(2+)</name>
        <dbReference type="ChEBI" id="CHEBI:18420"/>
    </ligand>
</feature>
<dbReference type="GO" id="GO:0016094">
    <property type="term" value="P:polyprenol biosynthetic process"/>
    <property type="evidence" value="ECO:0007669"/>
    <property type="project" value="TreeGrafter"/>
</dbReference>
<proteinExistence type="inferred from homology"/>
<dbReference type="CDD" id="cd00475">
    <property type="entry name" value="Cis_IPPS"/>
    <property type="match status" value="1"/>
</dbReference>
<comment type="similarity">
    <text evidence="2">Belongs to the UPP synthase family.</text>
</comment>
<dbReference type="PANTHER" id="PTHR10291">
    <property type="entry name" value="DEHYDRODOLICHYL DIPHOSPHATE SYNTHASE FAMILY MEMBER"/>
    <property type="match status" value="1"/>
</dbReference>
<feature type="binding site" evidence="2">
    <location>
        <position position="203"/>
    </location>
    <ligand>
        <name>Mg(2+)</name>
        <dbReference type="ChEBI" id="CHEBI:18420"/>
    </ligand>
</feature>
<feature type="binding site" evidence="2">
    <location>
        <position position="69"/>
    </location>
    <ligand>
        <name>substrate</name>
    </ligand>
</feature>
<evidence type="ECO:0000256" key="2">
    <source>
        <dbReference type="HAMAP-Rule" id="MF_01139"/>
    </source>
</evidence>
<evidence type="ECO:0000313" key="3">
    <source>
        <dbReference type="EMBL" id="PIR92914.1"/>
    </source>
</evidence>
<dbReference type="Proteomes" id="UP000228626">
    <property type="component" value="Unassembled WGS sequence"/>
</dbReference>
<keyword evidence="1 2" id="KW-0808">Transferase</keyword>
<feature type="binding site" evidence="2">
    <location>
        <position position="25"/>
    </location>
    <ligand>
        <name>substrate</name>
    </ligand>
</feature>
<dbReference type="AlphaFoldDB" id="A0A2H0V1E3"/>
<dbReference type="GO" id="GO:0045547">
    <property type="term" value="F:ditrans,polycis-polyprenyl diphosphate synthase [(2E,6E)-farnesyl diphosphate specific] activity"/>
    <property type="evidence" value="ECO:0007669"/>
    <property type="project" value="TreeGrafter"/>
</dbReference>
<dbReference type="NCBIfam" id="TIGR00055">
    <property type="entry name" value="uppS"/>
    <property type="match status" value="1"/>
</dbReference>
<feature type="active site" evidence="2">
    <location>
        <position position="20"/>
    </location>
</feature>
<dbReference type="HAMAP" id="MF_01139">
    <property type="entry name" value="ISPT"/>
    <property type="match status" value="1"/>
</dbReference>
<dbReference type="InterPro" id="IPR001441">
    <property type="entry name" value="UPP_synth-like"/>
</dbReference>
<dbReference type="PROSITE" id="PS01066">
    <property type="entry name" value="UPP_SYNTHASE"/>
    <property type="match status" value="1"/>
</dbReference>
<protein>
    <recommendedName>
        <fullName evidence="2">Isoprenyl transferase</fullName>
        <ecNumber evidence="2">2.5.1.-</ecNumber>
    </recommendedName>
</protein>
<feature type="binding site" evidence="2">
    <location>
        <position position="71"/>
    </location>
    <ligand>
        <name>substrate</name>
    </ligand>
</feature>
<comment type="function">
    <text evidence="2">Catalyzes the condensation of isopentenyl diphosphate (IPP) with allylic pyrophosphates generating different type of terpenoids.</text>
</comment>
<dbReference type="Pfam" id="PF01255">
    <property type="entry name" value="Prenyltransf"/>
    <property type="match status" value="1"/>
</dbReference>
<feature type="binding site" evidence="2">
    <location>
        <begin position="65"/>
        <end position="67"/>
    </location>
    <ligand>
        <name>substrate</name>
    </ligand>
</feature>
<dbReference type="EC" id="2.5.1.-" evidence="2"/>
<feature type="binding site" evidence="2">
    <location>
        <position position="37"/>
    </location>
    <ligand>
        <name>substrate</name>
    </ligand>
</feature>
<dbReference type="Gene3D" id="3.40.1180.10">
    <property type="entry name" value="Decaprenyl diphosphate synthase-like"/>
    <property type="match status" value="1"/>
</dbReference>
<dbReference type="InterPro" id="IPR036424">
    <property type="entry name" value="UPP_synth-like_sf"/>
</dbReference>
<dbReference type="GO" id="GO:0000287">
    <property type="term" value="F:magnesium ion binding"/>
    <property type="evidence" value="ECO:0007669"/>
    <property type="project" value="UniProtKB-UniRule"/>
</dbReference>
<feature type="binding site" evidence="2">
    <location>
        <position position="184"/>
    </location>
    <ligand>
        <name>substrate</name>
    </ligand>
</feature>
<evidence type="ECO:0000313" key="4">
    <source>
        <dbReference type="Proteomes" id="UP000228626"/>
    </source>
</evidence>
<reference evidence="4" key="1">
    <citation type="submission" date="2017-09" db="EMBL/GenBank/DDBJ databases">
        <title>Depth-based differentiation of microbial function through sediment-hosted aquifers and enrichment of novel symbionts in the deep terrestrial subsurface.</title>
        <authorList>
            <person name="Probst A.J."/>
            <person name="Ladd B."/>
            <person name="Jarett J.K."/>
            <person name="Geller-Mcgrath D.E."/>
            <person name="Sieber C.M.K."/>
            <person name="Emerson J.B."/>
            <person name="Anantharaman K."/>
            <person name="Thomas B.C."/>
            <person name="Malmstrom R."/>
            <person name="Stieglmeier M."/>
            <person name="Klingl A."/>
            <person name="Woyke T."/>
            <person name="Ryan C.M."/>
            <person name="Banfield J.F."/>
        </authorList>
    </citation>
    <scope>NUCLEOTIDE SEQUENCE [LARGE SCALE GENOMIC DNA]</scope>
</reference>
<gene>
    <name evidence="3" type="primary">uppS</name>
    <name evidence="3" type="ORF">COT99_03660</name>
</gene>
<organism evidence="3 4">
    <name type="scientific">Candidatus Falkowbacteria bacterium CG10_big_fil_rev_8_21_14_0_10_43_10</name>
    <dbReference type="NCBI Taxonomy" id="1974567"/>
    <lineage>
        <taxon>Bacteria</taxon>
        <taxon>Candidatus Falkowiibacteriota</taxon>
    </lineage>
</organism>
<comment type="subunit">
    <text evidence="2">Homodimer.</text>
</comment>